<sequence length="67" mass="7808">MRRNMMNKGLDILTIKDYSTNLESLSTDKLKKLLHVAVDDIMSQRELLAETEVYAETLRIILNRRGE</sequence>
<proteinExistence type="predicted"/>
<protein>
    <submittedName>
        <fullName evidence="1">Uncharacterized protein</fullName>
    </submittedName>
</protein>
<gene>
    <name evidence="1" type="primary">4L372D_084</name>
</gene>
<keyword evidence="2" id="KW-1185">Reference proteome</keyword>
<evidence type="ECO:0000313" key="1">
    <source>
        <dbReference type="EMBL" id="QEG08548.1"/>
    </source>
</evidence>
<dbReference type="KEGG" id="vg:55617002"/>
<evidence type="ECO:0000313" key="2">
    <source>
        <dbReference type="Proteomes" id="UP000323739"/>
    </source>
</evidence>
<reference evidence="1 2" key="1">
    <citation type="submission" date="2019-04" db="EMBL/GenBank/DDBJ databases">
        <title>Nine Novel Phages from a Plateau Lake in Southwest China Provide Insights into Aeromonas Phage Diversity.</title>
        <authorList>
            <person name="Xiao W."/>
            <person name="Bai M."/>
            <person name="Wang Y."/>
            <person name="Cui X."/>
        </authorList>
    </citation>
    <scope>NUCLEOTIDE SEQUENCE [LARGE SCALE GENOMIC DNA]</scope>
</reference>
<accession>A0A5B9N3C8</accession>
<dbReference type="Proteomes" id="UP000323739">
    <property type="component" value="Segment"/>
</dbReference>
<name>A0A5B9N3C8_9CAUD</name>
<dbReference type="RefSeq" id="YP_009846632.1">
    <property type="nucleotide sequence ID" value="NC_048771.1"/>
</dbReference>
<organism evidence="1 2">
    <name type="scientific">Aeromonas phage 4L372D</name>
    <dbReference type="NCBI Taxonomy" id="2588518"/>
    <lineage>
        <taxon>Viruses</taxon>
        <taxon>Duplodnaviria</taxon>
        <taxon>Heunggongvirae</taxon>
        <taxon>Uroviricota</taxon>
        <taxon>Caudoviricetes</taxon>
        <taxon>Plateaulakevirus</taxon>
        <taxon>Plateaulakevirus pv4L372D</taxon>
    </lineage>
</organism>
<dbReference type="GeneID" id="55617002"/>
<dbReference type="EMBL" id="MK813939">
    <property type="protein sequence ID" value="QEG08548.1"/>
    <property type="molecule type" value="Genomic_DNA"/>
</dbReference>